<feature type="chain" id="PRO_5038606304" evidence="1">
    <location>
        <begin position="25"/>
        <end position="432"/>
    </location>
</feature>
<dbReference type="Pfam" id="PF02368">
    <property type="entry name" value="Big_2"/>
    <property type="match status" value="1"/>
</dbReference>
<protein>
    <submittedName>
        <fullName evidence="3">Ig-like domain-containing protein</fullName>
    </submittedName>
</protein>
<dbReference type="SUPFAM" id="SSF49373">
    <property type="entry name" value="Invasin/intimin cell-adhesion fragments"/>
    <property type="match status" value="2"/>
</dbReference>
<dbReference type="Gene3D" id="2.60.40.1080">
    <property type="match status" value="2"/>
</dbReference>
<dbReference type="Proteomes" id="UP000823772">
    <property type="component" value="Unassembled WGS sequence"/>
</dbReference>
<feature type="domain" description="BIG2" evidence="2">
    <location>
        <begin position="112"/>
        <end position="189"/>
    </location>
</feature>
<dbReference type="EMBL" id="JADILY010000081">
    <property type="protein sequence ID" value="MBO8481659.1"/>
    <property type="molecule type" value="Genomic_DNA"/>
</dbReference>
<feature type="domain" description="BIG2" evidence="2">
    <location>
        <begin position="30"/>
        <end position="107"/>
    </location>
</feature>
<proteinExistence type="predicted"/>
<dbReference type="InterPro" id="IPR003343">
    <property type="entry name" value="Big_2"/>
</dbReference>
<accession>A0A9D9J0S0</accession>
<evidence type="ECO:0000259" key="2">
    <source>
        <dbReference type="SMART" id="SM00635"/>
    </source>
</evidence>
<dbReference type="SMART" id="SM00635">
    <property type="entry name" value="BID_2"/>
    <property type="match status" value="2"/>
</dbReference>
<sequence length="432" mass="46246">MKRFLYILPLLIAAAVLPSCMEKAVEEEPVQLSVDIYESDLSLMQGDTYQLTLVVEPLDAEYFSVEWTSLNPEIVSVTQEGMVTAENTGEALIKVTVDGVSATSIVTVGQSPLKSVGFAESEYEVALGETVVTGIVFEPSSADTSGTVWTSSDSSVVMPVGPGEFKGLSIGESFVTVNIAGKTANCKIRVVQGPIKPGDFLFDDGSVCSSLLPGKYPVAVVFYAGDPTADDAALKAEHPKCTHGLAVSIGEDLTSAWQPSYSACGKTVGDWCDDNSDYESPITGTDSGAPLNRICGYNNTMALLDFNSDLANRGWKVTAAVEYCYYIIENGWSLPEGTSGWYIPSAKEMSLLVRGVHDGNIWDIQDDSSPNLDVVNASIGKIRPDCVIAGGSYWTSSEYDESYAYFVNVSGGRASIAPKNFENGLLRFIVAF</sequence>
<dbReference type="AlphaFoldDB" id="A0A9D9J0S0"/>
<feature type="signal peptide" evidence="1">
    <location>
        <begin position="1"/>
        <end position="24"/>
    </location>
</feature>
<keyword evidence="1" id="KW-0732">Signal</keyword>
<evidence type="ECO:0000313" key="4">
    <source>
        <dbReference type="Proteomes" id="UP000823772"/>
    </source>
</evidence>
<evidence type="ECO:0000313" key="3">
    <source>
        <dbReference type="EMBL" id="MBO8481659.1"/>
    </source>
</evidence>
<reference evidence="3" key="1">
    <citation type="submission" date="2020-10" db="EMBL/GenBank/DDBJ databases">
        <authorList>
            <person name="Gilroy R."/>
        </authorList>
    </citation>
    <scope>NUCLEOTIDE SEQUENCE</scope>
    <source>
        <strain evidence="3">B3-2255</strain>
    </source>
</reference>
<comment type="caution">
    <text evidence="3">The sequence shown here is derived from an EMBL/GenBank/DDBJ whole genome shotgun (WGS) entry which is preliminary data.</text>
</comment>
<name>A0A9D9J0S0_9BACT</name>
<reference evidence="3" key="2">
    <citation type="journal article" date="2021" name="PeerJ">
        <title>Extensive microbial diversity within the chicken gut microbiome revealed by metagenomics and culture.</title>
        <authorList>
            <person name="Gilroy R."/>
            <person name="Ravi A."/>
            <person name="Getino M."/>
            <person name="Pursley I."/>
            <person name="Horton D.L."/>
            <person name="Alikhan N.F."/>
            <person name="Baker D."/>
            <person name="Gharbi K."/>
            <person name="Hall N."/>
            <person name="Watson M."/>
            <person name="Adriaenssens E.M."/>
            <person name="Foster-Nyarko E."/>
            <person name="Jarju S."/>
            <person name="Secka A."/>
            <person name="Antonio M."/>
            <person name="Oren A."/>
            <person name="Chaudhuri R.R."/>
            <person name="La Ragione R."/>
            <person name="Hildebrand F."/>
            <person name="Pallen M.J."/>
        </authorList>
    </citation>
    <scope>NUCLEOTIDE SEQUENCE</scope>
    <source>
        <strain evidence="3">B3-2255</strain>
    </source>
</reference>
<gene>
    <name evidence="3" type="ORF">IAC87_03830</name>
</gene>
<organism evidence="3 4">
    <name type="scientific">Candidatus Merdivivens faecigallinarum</name>
    <dbReference type="NCBI Taxonomy" id="2840871"/>
    <lineage>
        <taxon>Bacteria</taxon>
        <taxon>Pseudomonadati</taxon>
        <taxon>Bacteroidota</taxon>
        <taxon>Bacteroidia</taxon>
        <taxon>Bacteroidales</taxon>
        <taxon>Muribaculaceae</taxon>
        <taxon>Muribaculaceae incertae sedis</taxon>
        <taxon>Candidatus Merdivivens</taxon>
    </lineage>
</organism>
<evidence type="ECO:0000256" key="1">
    <source>
        <dbReference type="SAM" id="SignalP"/>
    </source>
</evidence>
<dbReference type="InterPro" id="IPR008964">
    <property type="entry name" value="Invasin/intimin_cell_adhesion"/>
</dbReference>